<evidence type="ECO:0000313" key="5">
    <source>
        <dbReference type="Proteomes" id="UP001596337"/>
    </source>
</evidence>
<keyword evidence="2" id="KW-1133">Transmembrane helix</keyword>
<dbReference type="Pfam" id="PF14219">
    <property type="entry name" value="DUF4328"/>
    <property type="match status" value="2"/>
</dbReference>
<keyword evidence="2" id="KW-0812">Transmembrane</keyword>
<sequence>MALTPHSPALRRTPRQEPYTGPPSYPAPPKWGFPNLVWRLPTRVPGTATTKQDPAEAQRTIGIGAIVALLALAAFTTLAACAELWRYALLVRSRDAALSAGIVQASDTLVVWLYLATVPLLSLVAVILTFAWLLLARAAAAHRSGYDPPRSLLGVILRVFAPWPAVGLVLGLLWLVATVVPAVERVAVTLMPVAALGVLVVCLVLTGPVVVELEHAALGNGHSKPRPSRLALAWWAAWVCNGVLVALTAIWRTRDGLQQQADAVALTAVTNIAAAVLAVLTVLVIRRVMALLAPRSRRPPRRFRVVDVRGAPEPELRTTRPASARR</sequence>
<evidence type="ECO:0000259" key="3">
    <source>
        <dbReference type="Pfam" id="PF14219"/>
    </source>
</evidence>
<evidence type="ECO:0000256" key="1">
    <source>
        <dbReference type="SAM" id="MobiDB-lite"/>
    </source>
</evidence>
<gene>
    <name evidence="4" type="ORF">ACFQGD_00320</name>
</gene>
<accession>A0ABW2BSP4</accession>
<dbReference type="EMBL" id="JBHSXX010000001">
    <property type="protein sequence ID" value="MFC6865584.1"/>
    <property type="molecule type" value="Genomic_DNA"/>
</dbReference>
<evidence type="ECO:0000313" key="4">
    <source>
        <dbReference type="EMBL" id="MFC6865584.1"/>
    </source>
</evidence>
<feature type="domain" description="DUF4328" evidence="3">
    <location>
        <begin position="94"/>
        <end position="162"/>
    </location>
</feature>
<feature type="transmembrane region" description="Helical" evidence="2">
    <location>
        <begin position="152"/>
        <end position="177"/>
    </location>
</feature>
<feature type="region of interest" description="Disordered" evidence="1">
    <location>
        <begin position="1"/>
        <end position="27"/>
    </location>
</feature>
<evidence type="ECO:0000256" key="2">
    <source>
        <dbReference type="SAM" id="Phobius"/>
    </source>
</evidence>
<feature type="transmembrane region" description="Helical" evidence="2">
    <location>
        <begin position="121"/>
        <end position="140"/>
    </location>
</feature>
<dbReference type="InterPro" id="IPR025565">
    <property type="entry name" value="DUF4328"/>
</dbReference>
<feature type="transmembrane region" description="Helical" evidence="2">
    <location>
        <begin position="232"/>
        <end position="251"/>
    </location>
</feature>
<feature type="transmembrane region" description="Helical" evidence="2">
    <location>
        <begin position="189"/>
        <end position="211"/>
    </location>
</feature>
<name>A0ABW2BSP4_9PSEU</name>
<feature type="transmembrane region" description="Helical" evidence="2">
    <location>
        <begin position="263"/>
        <end position="285"/>
    </location>
</feature>
<comment type="caution">
    <text evidence="4">The sequence shown here is derived from an EMBL/GenBank/DDBJ whole genome shotgun (WGS) entry which is preliminary data.</text>
</comment>
<dbReference type="Proteomes" id="UP001596337">
    <property type="component" value="Unassembled WGS sequence"/>
</dbReference>
<keyword evidence="2" id="KW-0472">Membrane</keyword>
<feature type="transmembrane region" description="Helical" evidence="2">
    <location>
        <begin position="61"/>
        <end position="85"/>
    </location>
</feature>
<organism evidence="4 5">
    <name type="scientific">Haloechinothrix salitolerans</name>
    <dbReference type="NCBI Taxonomy" id="926830"/>
    <lineage>
        <taxon>Bacteria</taxon>
        <taxon>Bacillati</taxon>
        <taxon>Actinomycetota</taxon>
        <taxon>Actinomycetes</taxon>
        <taxon>Pseudonocardiales</taxon>
        <taxon>Pseudonocardiaceae</taxon>
        <taxon>Haloechinothrix</taxon>
    </lineage>
</organism>
<protein>
    <submittedName>
        <fullName evidence="4">DUF4328 domain-containing protein</fullName>
    </submittedName>
</protein>
<dbReference type="RefSeq" id="WP_345391946.1">
    <property type="nucleotide sequence ID" value="NZ_BAABLA010000007.1"/>
</dbReference>
<keyword evidence="5" id="KW-1185">Reference proteome</keyword>
<feature type="domain" description="DUF4328" evidence="3">
    <location>
        <begin position="169"/>
        <end position="289"/>
    </location>
</feature>
<reference evidence="5" key="1">
    <citation type="journal article" date="2019" name="Int. J. Syst. Evol. Microbiol.">
        <title>The Global Catalogue of Microorganisms (GCM) 10K type strain sequencing project: providing services to taxonomists for standard genome sequencing and annotation.</title>
        <authorList>
            <consortium name="The Broad Institute Genomics Platform"/>
            <consortium name="The Broad Institute Genome Sequencing Center for Infectious Disease"/>
            <person name="Wu L."/>
            <person name="Ma J."/>
        </authorList>
    </citation>
    <scope>NUCLEOTIDE SEQUENCE [LARGE SCALE GENOMIC DNA]</scope>
    <source>
        <strain evidence="5">KCTC 32255</strain>
    </source>
</reference>
<proteinExistence type="predicted"/>